<dbReference type="Pfam" id="PF00665">
    <property type="entry name" value="rve"/>
    <property type="match status" value="1"/>
</dbReference>
<dbReference type="GO" id="GO:0003676">
    <property type="term" value="F:nucleic acid binding"/>
    <property type="evidence" value="ECO:0007669"/>
    <property type="project" value="InterPro"/>
</dbReference>
<dbReference type="EMBL" id="CAMXCT010000454">
    <property type="protein sequence ID" value="CAI3979056.1"/>
    <property type="molecule type" value="Genomic_DNA"/>
</dbReference>
<feature type="domain" description="Integrase catalytic" evidence="3">
    <location>
        <begin position="1326"/>
        <end position="1418"/>
    </location>
</feature>
<feature type="region of interest" description="Disordered" evidence="2">
    <location>
        <begin position="1699"/>
        <end position="1753"/>
    </location>
</feature>
<gene>
    <name evidence="4" type="ORF">C1SCF055_LOCUS7038</name>
</gene>
<feature type="coiled-coil region" evidence="1">
    <location>
        <begin position="244"/>
        <end position="301"/>
    </location>
</feature>
<dbReference type="SUPFAM" id="SSF53098">
    <property type="entry name" value="Ribonuclease H-like"/>
    <property type="match status" value="1"/>
</dbReference>
<dbReference type="InterPro" id="IPR012337">
    <property type="entry name" value="RNaseH-like_sf"/>
</dbReference>
<comment type="caution">
    <text evidence="4">The sequence shown here is derived from an EMBL/GenBank/DDBJ whole genome shotgun (WGS) entry which is preliminary data.</text>
</comment>
<feature type="region of interest" description="Disordered" evidence="2">
    <location>
        <begin position="1241"/>
        <end position="1262"/>
    </location>
</feature>
<feature type="region of interest" description="Disordered" evidence="2">
    <location>
        <begin position="770"/>
        <end position="799"/>
    </location>
</feature>
<accession>A0A9P1FKA7</accession>
<sequence length="2448" mass="271255">MGDAERDQSGGAWSRVPVWDGSPQTWRAFQREMKWWTSSLDLEGTKKYNLAARWLLRQSGVVRQRGEEFNPDELEYQKEVKGQDPQTGDEVVITPEDPLSGLTKLLKALEGINGKTTLDKRGELRNLFYLELKRKPGERIAEFCSRFRVSLADLRTEGVTLPSGEVGWFFKTKLGLDPLRVQLLETALQGSVGAQVFWRQQQQGWFLDAEVFDFTAMVSEAEDPEPDDEAELLEDENEAEPNLEDMLKSEAEALAAELDDAADNGVDASTLQEIEESVETAAEALLTMKEARTKLQEVKRDRGYMKPSDGASKTNPKKTAKNPCFDCGLPGHWAGDPECGKPGQGLARKSSLKKPSGRHVKVVETLNTEHVDDVKGESHEVLTVSAQPLSQSFVAALEDAHSVTKEALIAQLAEDKRLVGALDSACNRTCAGPDWLKGYLHGLQSAPESIRSLVTSKPEHETFRFGNGGTKVSDMRWRLPTVIGGRLFCFWCSVVPVPSLGLLLGRDFLESIGADLSFSRRELCCERLGAEKIQLKQLAAGHYLLPLIPAAWPGVGSQRWRRIGQDGIIELQMSWRRMFLKLNERMLWAARGVLLWLLQRPFLRFLPFPYPSTSSTDKWLEQARKQVSAGVISKRHFKLAVAMKQFTMANLGEFIRLRGRIGLKLAFCEDPTVEGMLQALPMKGMANKIRKAVQAEAVAAAKQLASDNKREAEARTLIGPKGGLPSLRGDLVRLAALLQVTLGDKDTIEVIKEKVKPMVAILKEKPVQPTAAKSTAKAKAAKPKSHPKDASASSMSSEVRPLSVLQDQVASLTAQLEAMKALLPEQHQVPVVDLMEVDAKSEVESMTSGDYKQVQEAMLEDCYGDALRAQYGDVDLVDLTQAQMIAQAWQKHEVDRLKTSWGPAKIRETLVADYENDFWHALTEETFIQPMVFDFESFAVSDANAVEKNSKTSKNAKISEYKQFSKNAKVPPNVKVPANDLATKNVNRSEPCAGSSKVKPFVTEVYTSAENVMKEARKRGHNVGQSMSLETGWNFLDANDRFKAYNKIRDEKPFCVVLAFPCNGFSPLQRLNGLHPERKAERRAIGRELMKFALEIAELQIGEGRHVILENPRGSEAWNEPEMLSFLEENELYAAIFDQCRFGLKSLSGWLHKKPTRVVSSSSDVAAELDGVTCMRNHLHAPVLGGSHVTARAGIYPKPLARAMVRGLEKQFEREFAPREALVAEIGEDVEEEELAFEGGGLVMPQDDGSDVEDEADSKGTAIPVSSGMRATILRLHQNTGHRSGKRLARALAIAGAPAEAIQAAKQLQCSVCQERQPPRARRPASLPMPRDMGDQIHVDLLEVFDTSEKKYVVAHATDAATRFQVAEILPDKSTKSVVRFLSTRWIATFGPPRVMVVDQGREFVSWEMEEYAGSQSILLHHIAVQDMQVALAEATSAYNGDINELGASPFQAAIGRQPRMVGDVLGGIQTRLAEHGLIGSKPSLARQLAMREVAKIGMTRLHFSRSLRKAELARSRNPTIEQLPEPGTICYFYRPLKYNNKTAPSKKKLTLKRWHGPALLLAIEGRSSGYLSYKGQLTKCALEHIRAASTMEQIAADSWREAIEEAVEAATLDLSARGLPLADGGDGTAVQQPAAVMPMPGTPAFLPSSSAAAVPEQAMPVGDDLPPVATFERATTDGLSSGLGDGLRKRASSFASQLQGVMEQAQRQRLADPTGTKRAADTSLERLKAESSEPPDPQPDEPPVITATSSTEPVAEALQTTREDVLSSLGDPPLHPLQHIYNAACEDRLNPTEVRVKDHGSWDGRWPLPSRTEWHVHQRLGLPWPCGHDDLVENDVMAVQANRKEFHWRSMSDAEKAEFKIAAEQAWSVWKENDAVEELSPEESQRVRKRLKREGLRTEQNKLPLRARARIVVPGFKDIFSFGLRKDAPTCSRLAQHFLLTLTACFNVMAVGADLAWTLLSADIKSAFMKGDAYMDGTRELFMENIRGALDEPRLPFPGLARIRKGVFGLSDAPRRWYLRLNKSLIQQGWQRTTLDYACWVLWSPCGTRLDGVLISHVDDLLLGGNRRAVAKLQELGRELGFGSTSEKDITYCGKRIRQWDDGHITITMEEYHSNLKTVNIPVPRRANPDSDLTEMERRQLRAILGSLQWLVAQLRFDLGFQLSTLQGEPPKISTLMKANLLVKRFKQDPDFALTFKPMDLKGAGIMVVTDASLGNVTKAGGAEGTVSEKVFSQSAYYVLLADKDLLAGREGSFSVLDARSHRLPRVCRSTYGAELLGAEEAFDVGCFCRGWWAMLQGLPIEHKRAEEVMDCIPLAVITDARDVYDKGSSDTPSYGSQKSLAFTVAWIRGVLSKPNTMLKWTSTENLFVDCGTKDMSAEHVHKILSSCRWSVTFNQEFVKQKQKTKPKKLAGGSCESLLVGVLINVARHAKSFRTPGTQLFNLLEIA</sequence>
<evidence type="ECO:0000313" key="5">
    <source>
        <dbReference type="EMBL" id="CAL1132431.1"/>
    </source>
</evidence>
<evidence type="ECO:0000313" key="4">
    <source>
        <dbReference type="EMBL" id="CAI3979056.1"/>
    </source>
</evidence>
<dbReference type="Gene3D" id="3.30.420.10">
    <property type="entry name" value="Ribonuclease H-like superfamily/Ribonuclease H"/>
    <property type="match status" value="1"/>
</dbReference>
<evidence type="ECO:0000256" key="2">
    <source>
        <dbReference type="SAM" id="MobiDB-lite"/>
    </source>
</evidence>
<evidence type="ECO:0000256" key="1">
    <source>
        <dbReference type="SAM" id="Coils"/>
    </source>
</evidence>
<dbReference type="InterPro" id="IPR036397">
    <property type="entry name" value="RNaseH_sf"/>
</dbReference>
<dbReference type="PROSITE" id="PS50994">
    <property type="entry name" value="INTEGRASE"/>
    <property type="match status" value="1"/>
</dbReference>
<reference evidence="4" key="1">
    <citation type="submission" date="2022-10" db="EMBL/GenBank/DDBJ databases">
        <authorList>
            <person name="Chen Y."/>
            <person name="Dougan E. K."/>
            <person name="Chan C."/>
            <person name="Rhodes N."/>
            <person name="Thang M."/>
        </authorList>
    </citation>
    <scope>NUCLEOTIDE SEQUENCE</scope>
</reference>
<feature type="non-terminal residue" evidence="4">
    <location>
        <position position="2448"/>
    </location>
</feature>
<feature type="compositionally biased region" description="Basic and acidic residues" evidence="2">
    <location>
        <begin position="1719"/>
        <end position="1732"/>
    </location>
</feature>
<keyword evidence="1" id="KW-0175">Coiled coil</keyword>
<feature type="region of interest" description="Disordered" evidence="2">
    <location>
        <begin position="221"/>
        <end position="240"/>
    </location>
</feature>
<evidence type="ECO:0000259" key="3">
    <source>
        <dbReference type="PROSITE" id="PS50994"/>
    </source>
</evidence>
<dbReference type="InterPro" id="IPR001584">
    <property type="entry name" value="Integrase_cat-core"/>
</dbReference>
<dbReference type="OrthoDB" id="1749397at2759"/>
<reference evidence="5" key="2">
    <citation type="submission" date="2024-04" db="EMBL/GenBank/DDBJ databases">
        <authorList>
            <person name="Chen Y."/>
            <person name="Shah S."/>
            <person name="Dougan E. K."/>
            <person name="Thang M."/>
            <person name="Chan C."/>
        </authorList>
    </citation>
    <scope>NUCLEOTIDE SEQUENCE [LARGE SCALE GENOMIC DNA]</scope>
</reference>
<organism evidence="4">
    <name type="scientific">Cladocopium goreaui</name>
    <dbReference type="NCBI Taxonomy" id="2562237"/>
    <lineage>
        <taxon>Eukaryota</taxon>
        <taxon>Sar</taxon>
        <taxon>Alveolata</taxon>
        <taxon>Dinophyceae</taxon>
        <taxon>Suessiales</taxon>
        <taxon>Symbiodiniaceae</taxon>
        <taxon>Cladocopium</taxon>
    </lineage>
</organism>
<protein>
    <recommendedName>
        <fullName evidence="3">Integrase catalytic domain-containing protein</fullName>
    </recommendedName>
</protein>
<name>A0A9P1FKA7_9DINO</name>
<dbReference type="GO" id="GO:0015074">
    <property type="term" value="P:DNA integration"/>
    <property type="evidence" value="ECO:0007669"/>
    <property type="project" value="InterPro"/>
</dbReference>
<proteinExistence type="predicted"/>
<dbReference type="EMBL" id="CAMXCT020000454">
    <property type="protein sequence ID" value="CAL1132431.1"/>
    <property type="molecule type" value="Genomic_DNA"/>
</dbReference>